<feature type="compositionally biased region" description="Polar residues" evidence="1">
    <location>
        <begin position="183"/>
        <end position="192"/>
    </location>
</feature>
<dbReference type="STRING" id="100787.A0A0G4L1N9"/>
<feature type="compositionally biased region" description="Gly residues" evidence="1">
    <location>
        <begin position="259"/>
        <end position="271"/>
    </location>
</feature>
<sequence length="426" mass="44778">MSYYENNPQQWSSPGQNNWEHQAPPASRGASGGPTPQDDFAFFYQFEDVARTLTARPTELDRFENVSKNNKSYGMSGRREYPSPGPKMGGGPGGGRKSVDYNGRMSAGPGSRPHSVNQFDDARNHPNSNLQNFYATQRQQSSRGSNEAEQMMQAKRRMAAQRERELRNLHTEQQYQRNVLTDVNYNGNSNGATPAPATPNKQMSEEETRELIARQRSALYGEGPFADKAGYIDETGIVRTGNPGHSGPPSLRGASPMGYEGGPGPFRGGLAGPSDAASLRGQSPMTQELRGNPPPHSDVHSAASAADGAAHEQASRTGSTASPQPNTSNKNAFDTAVSQAAARTTNSSPGGSSSPRQEAPNGPKPSQQSGSVAPIGTRPSAAPAAGSAAAKRSTTPLASPGGWGRGNGVWGPQSSGLGATSASVWG</sequence>
<feature type="region of interest" description="Disordered" evidence="1">
    <location>
        <begin position="236"/>
        <end position="426"/>
    </location>
</feature>
<accession>A0A0G4L1N9</accession>
<protein>
    <submittedName>
        <fullName evidence="2">Uncharacterized protein</fullName>
    </submittedName>
</protein>
<feature type="compositionally biased region" description="Polar residues" evidence="1">
    <location>
        <begin position="315"/>
        <end position="346"/>
    </location>
</feature>
<feature type="compositionally biased region" description="Polar residues" evidence="1">
    <location>
        <begin position="1"/>
        <end position="20"/>
    </location>
</feature>
<dbReference type="Proteomes" id="UP000044602">
    <property type="component" value="Unassembled WGS sequence"/>
</dbReference>
<dbReference type="AlphaFoldDB" id="A0A0G4L1N9"/>
<feature type="region of interest" description="Disordered" evidence="1">
    <location>
        <begin position="183"/>
        <end position="208"/>
    </location>
</feature>
<feature type="compositionally biased region" description="Low complexity" evidence="1">
    <location>
        <begin position="379"/>
        <end position="390"/>
    </location>
</feature>
<organism evidence="2 3">
    <name type="scientific">Verticillium longisporum</name>
    <name type="common">Verticillium dahliae var. longisporum</name>
    <dbReference type="NCBI Taxonomy" id="100787"/>
    <lineage>
        <taxon>Eukaryota</taxon>
        <taxon>Fungi</taxon>
        <taxon>Dikarya</taxon>
        <taxon>Ascomycota</taxon>
        <taxon>Pezizomycotina</taxon>
        <taxon>Sordariomycetes</taxon>
        <taxon>Hypocreomycetidae</taxon>
        <taxon>Glomerellales</taxon>
        <taxon>Plectosphaerellaceae</taxon>
        <taxon>Verticillium</taxon>
    </lineage>
</organism>
<feature type="region of interest" description="Disordered" evidence="1">
    <location>
        <begin position="55"/>
        <end position="162"/>
    </location>
</feature>
<evidence type="ECO:0000313" key="2">
    <source>
        <dbReference type="EMBL" id="CRK15912.1"/>
    </source>
</evidence>
<feature type="compositionally biased region" description="Polar residues" evidence="1">
    <location>
        <begin position="412"/>
        <end position="426"/>
    </location>
</feature>
<feature type="compositionally biased region" description="Gly residues" evidence="1">
    <location>
        <begin position="87"/>
        <end position="96"/>
    </location>
</feature>
<name>A0A0G4L1N9_VERLO</name>
<feature type="compositionally biased region" description="Polar residues" evidence="1">
    <location>
        <begin position="125"/>
        <end position="148"/>
    </location>
</feature>
<dbReference type="EMBL" id="CVQH01007002">
    <property type="protein sequence ID" value="CRK15912.1"/>
    <property type="molecule type" value="Genomic_DNA"/>
</dbReference>
<proteinExistence type="predicted"/>
<reference evidence="2 3" key="1">
    <citation type="submission" date="2015-05" db="EMBL/GenBank/DDBJ databases">
        <authorList>
            <person name="Wang D.B."/>
            <person name="Wang M."/>
        </authorList>
    </citation>
    <scope>NUCLEOTIDE SEQUENCE [LARGE SCALE GENOMIC DNA]</scope>
    <source>
        <strain evidence="2">VL1</strain>
    </source>
</reference>
<gene>
    <name evidence="2" type="ORF">BN1708_011597</name>
</gene>
<evidence type="ECO:0000256" key="1">
    <source>
        <dbReference type="SAM" id="MobiDB-lite"/>
    </source>
</evidence>
<keyword evidence="3" id="KW-1185">Reference proteome</keyword>
<feature type="region of interest" description="Disordered" evidence="1">
    <location>
        <begin position="1"/>
        <end position="40"/>
    </location>
</feature>
<evidence type="ECO:0000313" key="3">
    <source>
        <dbReference type="Proteomes" id="UP000044602"/>
    </source>
</evidence>